<organism evidence="2 3">
    <name type="scientific">Butyricimonas faecalis</name>
    <dbReference type="NCBI Taxonomy" id="2093856"/>
    <lineage>
        <taxon>Bacteria</taxon>
        <taxon>Pseudomonadati</taxon>
        <taxon>Bacteroidota</taxon>
        <taxon>Bacteroidia</taxon>
        <taxon>Bacteroidales</taxon>
        <taxon>Odoribacteraceae</taxon>
        <taxon>Butyricimonas</taxon>
    </lineage>
</organism>
<evidence type="ECO:0000256" key="1">
    <source>
        <dbReference type="SAM" id="Phobius"/>
    </source>
</evidence>
<dbReference type="EMBL" id="CP032819">
    <property type="protein sequence ID" value="AZS31174.1"/>
    <property type="molecule type" value="Genomic_DNA"/>
</dbReference>
<keyword evidence="3" id="KW-1185">Reference proteome</keyword>
<reference evidence="2 3" key="1">
    <citation type="submission" date="2018-10" db="EMBL/GenBank/DDBJ databases">
        <title>Butyricimonas faecalis sp. nov., isolated from human faeces and emended description of the genus Butyricimonas.</title>
        <authorList>
            <person name="Le Roy T."/>
            <person name="Van der Smissen P."/>
            <person name="Paquot A."/>
            <person name="Delzenne N."/>
            <person name="Muccioli G."/>
            <person name="Collet J.-F."/>
            <person name="Cani P.D."/>
        </authorList>
    </citation>
    <scope>NUCLEOTIDE SEQUENCE [LARGE SCALE GENOMIC DNA]</scope>
    <source>
        <strain evidence="2 3">H184</strain>
    </source>
</reference>
<protein>
    <submittedName>
        <fullName evidence="2">Uncharacterized protein</fullName>
    </submittedName>
</protein>
<keyword evidence="1" id="KW-0472">Membrane</keyword>
<evidence type="ECO:0000313" key="2">
    <source>
        <dbReference type="EMBL" id="AZS31174.1"/>
    </source>
</evidence>
<proteinExistence type="predicted"/>
<name>A0A3S9VXB9_9BACT</name>
<keyword evidence="1" id="KW-1133">Transmembrane helix</keyword>
<accession>A0A3S9VXB9</accession>
<dbReference type="KEGG" id="buy:D8S85_17510"/>
<feature type="transmembrane region" description="Helical" evidence="1">
    <location>
        <begin position="96"/>
        <end position="116"/>
    </location>
</feature>
<evidence type="ECO:0000313" key="3">
    <source>
        <dbReference type="Proteomes" id="UP000270673"/>
    </source>
</evidence>
<sequence length="132" mass="15186">MNSDIDANLNLDELFKTIERTNHRKNSSDKDALPEQTLKKTWEEEVHQLLKSRYRFDTIVRIILACSTQLLIFGWITCVIIILMNNRACYSLHDSVLIAILGTTTATVIGLALIVLKGFFQFMKQDVDLRDK</sequence>
<dbReference type="RefSeq" id="WP_106481568.1">
    <property type="nucleotide sequence ID" value="NZ_LT984899.1"/>
</dbReference>
<gene>
    <name evidence="2" type="ORF">D8S85_17510</name>
</gene>
<dbReference type="Proteomes" id="UP000270673">
    <property type="component" value="Chromosome"/>
</dbReference>
<keyword evidence="1" id="KW-0812">Transmembrane</keyword>
<feature type="transmembrane region" description="Helical" evidence="1">
    <location>
        <begin position="59"/>
        <end position="84"/>
    </location>
</feature>
<dbReference type="AlphaFoldDB" id="A0A3S9VXB9"/>